<sequence length="268" mass="28209">MTRIRFLLLAVAATLLTACATAPSAPPAAVVSELGGTGKLRAAINFGNPILATRGPGGEPRGLSVDLATEAARRLGLPLELVTFNSAGMTVEAVKARKVDLAFVAIDPVRAADLDSTAPYVIIEGAYLVRNASPLQRNEEVDRPGTRVAVGRGSAYDLYLTRELKQATLVRTPTSPEVVDGFLAQNLDVAAGVKQQLEMDAKRVGGVRLLPGRFMVIEQAMGVPKGRTAAQAWLSSFIEEMKASGFVAESLKRHGVEGAVVAPPQAAR</sequence>
<dbReference type="InterPro" id="IPR001638">
    <property type="entry name" value="Solute-binding_3/MltF_N"/>
</dbReference>
<accession>A0A848HKT8</accession>
<feature type="signal peptide" evidence="2">
    <location>
        <begin position="1"/>
        <end position="24"/>
    </location>
</feature>
<protein>
    <submittedName>
        <fullName evidence="4">ABC transporter substrate-binding protein</fullName>
    </submittedName>
</protein>
<comment type="caution">
    <text evidence="4">The sequence shown here is derived from an EMBL/GenBank/DDBJ whole genome shotgun (WGS) entry which is preliminary data.</text>
</comment>
<dbReference type="CDD" id="cd13623">
    <property type="entry name" value="PBP2_AA_hypothetical"/>
    <property type="match status" value="1"/>
</dbReference>
<keyword evidence="1 2" id="KW-0732">Signal</keyword>
<dbReference type="SMART" id="SM00062">
    <property type="entry name" value="PBPb"/>
    <property type="match status" value="1"/>
</dbReference>
<feature type="chain" id="PRO_5032649804" evidence="2">
    <location>
        <begin position="25"/>
        <end position="268"/>
    </location>
</feature>
<gene>
    <name evidence="4" type="ORF">HHL11_31610</name>
</gene>
<dbReference type="RefSeq" id="WP_169422657.1">
    <property type="nucleotide sequence ID" value="NZ_JABBFX010000004.1"/>
</dbReference>
<feature type="domain" description="Solute-binding protein family 3/N-terminal" evidence="3">
    <location>
        <begin position="39"/>
        <end position="258"/>
    </location>
</feature>
<dbReference type="EMBL" id="JABBFX010000004">
    <property type="protein sequence ID" value="NML48338.1"/>
    <property type="molecule type" value="Genomic_DNA"/>
</dbReference>
<dbReference type="SUPFAM" id="SSF53850">
    <property type="entry name" value="Periplasmic binding protein-like II"/>
    <property type="match status" value="1"/>
</dbReference>
<dbReference type="PROSITE" id="PS51257">
    <property type="entry name" value="PROKAR_LIPOPROTEIN"/>
    <property type="match status" value="1"/>
</dbReference>
<name>A0A848HKT8_9BURK</name>
<evidence type="ECO:0000256" key="1">
    <source>
        <dbReference type="ARBA" id="ARBA00022729"/>
    </source>
</evidence>
<evidence type="ECO:0000259" key="3">
    <source>
        <dbReference type="SMART" id="SM00062"/>
    </source>
</evidence>
<dbReference type="Pfam" id="PF00497">
    <property type="entry name" value="SBP_bac_3"/>
    <property type="match status" value="1"/>
</dbReference>
<dbReference type="PANTHER" id="PTHR35936">
    <property type="entry name" value="MEMBRANE-BOUND LYTIC MUREIN TRANSGLYCOSYLASE F"/>
    <property type="match status" value="1"/>
</dbReference>
<evidence type="ECO:0000313" key="4">
    <source>
        <dbReference type="EMBL" id="NML48338.1"/>
    </source>
</evidence>
<evidence type="ECO:0000313" key="5">
    <source>
        <dbReference type="Proteomes" id="UP000541185"/>
    </source>
</evidence>
<proteinExistence type="predicted"/>
<dbReference type="Gene3D" id="3.40.190.10">
    <property type="entry name" value="Periplasmic binding protein-like II"/>
    <property type="match status" value="2"/>
</dbReference>
<dbReference type="Proteomes" id="UP000541185">
    <property type="component" value="Unassembled WGS sequence"/>
</dbReference>
<dbReference type="PANTHER" id="PTHR35936:SF17">
    <property type="entry name" value="ARGININE-BINDING EXTRACELLULAR PROTEIN ARTP"/>
    <property type="match status" value="1"/>
</dbReference>
<reference evidence="4 5" key="1">
    <citation type="submission" date="2020-04" db="EMBL/GenBank/DDBJ databases">
        <title>Ramlibacter sp. G-1-2-2 isolated from soil.</title>
        <authorList>
            <person name="Dahal R.H."/>
        </authorList>
    </citation>
    <scope>NUCLEOTIDE SEQUENCE [LARGE SCALE GENOMIC DNA]</scope>
    <source>
        <strain evidence="4 5">G-1-2-2</strain>
    </source>
</reference>
<keyword evidence="5" id="KW-1185">Reference proteome</keyword>
<evidence type="ECO:0000256" key="2">
    <source>
        <dbReference type="SAM" id="SignalP"/>
    </source>
</evidence>
<dbReference type="AlphaFoldDB" id="A0A848HKT8"/>
<organism evidence="4 5">
    <name type="scientific">Ramlibacter agri</name>
    <dbReference type="NCBI Taxonomy" id="2728837"/>
    <lineage>
        <taxon>Bacteria</taxon>
        <taxon>Pseudomonadati</taxon>
        <taxon>Pseudomonadota</taxon>
        <taxon>Betaproteobacteria</taxon>
        <taxon>Burkholderiales</taxon>
        <taxon>Comamonadaceae</taxon>
        <taxon>Ramlibacter</taxon>
    </lineage>
</organism>